<dbReference type="Gene3D" id="3.30.1490.100">
    <property type="entry name" value="DNA polymerase, Y-family, little finger domain"/>
    <property type="match status" value="1"/>
</dbReference>
<evidence type="ECO:0000256" key="2">
    <source>
        <dbReference type="ARBA" id="ARBA00022763"/>
    </source>
</evidence>
<dbReference type="NCBIfam" id="NF002955">
    <property type="entry name" value="PRK03609.1"/>
    <property type="match status" value="1"/>
</dbReference>
<dbReference type="Pfam" id="PF11798">
    <property type="entry name" value="IMS_HHH"/>
    <property type="match status" value="1"/>
</dbReference>
<feature type="domain" description="UmuC" evidence="6">
    <location>
        <begin position="7"/>
        <end position="191"/>
    </location>
</feature>
<keyword evidence="2" id="KW-0227">DNA damage</keyword>
<reference evidence="7" key="1">
    <citation type="submission" date="2021-12" db="EMBL/GenBank/DDBJ databases">
        <authorList>
            <person name="Rodrigo-Torres L."/>
            <person name="Arahal R. D."/>
            <person name="Lucena T."/>
        </authorList>
    </citation>
    <scope>NUCLEOTIDE SEQUENCE</scope>
    <source>
        <strain evidence="7">CECT 8267</strain>
    </source>
</reference>
<keyword evidence="5" id="KW-0742">SOS response</keyword>
<dbReference type="PANTHER" id="PTHR11076:SF34">
    <property type="entry name" value="PROTEIN UMUC"/>
    <property type="match status" value="1"/>
</dbReference>
<dbReference type="PROSITE" id="PS50173">
    <property type="entry name" value="UMUC"/>
    <property type="match status" value="1"/>
</dbReference>
<proteinExistence type="inferred from homology"/>
<dbReference type="Pfam" id="PF00817">
    <property type="entry name" value="IMS"/>
    <property type="match status" value="1"/>
</dbReference>
<dbReference type="InterPro" id="IPR043128">
    <property type="entry name" value="Rev_trsase/Diguanyl_cyclase"/>
</dbReference>
<dbReference type="InterPro" id="IPR001126">
    <property type="entry name" value="UmuC"/>
</dbReference>
<organism evidence="7 8">
    <name type="scientific">Sinobacterium norvegicum</name>
    <dbReference type="NCBI Taxonomy" id="1641715"/>
    <lineage>
        <taxon>Bacteria</taxon>
        <taxon>Pseudomonadati</taxon>
        <taxon>Pseudomonadota</taxon>
        <taxon>Gammaproteobacteria</taxon>
        <taxon>Cellvibrionales</taxon>
        <taxon>Spongiibacteraceae</taxon>
        <taxon>Sinobacterium</taxon>
    </lineage>
</organism>
<protein>
    <submittedName>
        <fullName evidence="7">Protein UmuC</fullName>
    </submittedName>
</protein>
<dbReference type="Proteomes" id="UP000838100">
    <property type="component" value="Unassembled WGS sequence"/>
</dbReference>
<dbReference type="Gene3D" id="3.30.70.270">
    <property type="match status" value="1"/>
</dbReference>
<dbReference type="RefSeq" id="WP_237444785.1">
    <property type="nucleotide sequence ID" value="NZ_CAKLPX010000002.1"/>
</dbReference>
<dbReference type="PANTHER" id="PTHR11076">
    <property type="entry name" value="DNA REPAIR POLYMERASE UMUC / TRANSFERASE FAMILY MEMBER"/>
    <property type="match status" value="1"/>
</dbReference>
<dbReference type="InterPro" id="IPR050116">
    <property type="entry name" value="DNA_polymerase-Y"/>
</dbReference>
<dbReference type="Pfam" id="PF13438">
    <property type="entry name" value="DUF4113"/>
    <property type="match status" value="1"/>
</dbReference>
<dbReference type="SUPFAM" id="SSF56672">
    <property type="entry name" value="DNA/RNA polymerases"/>
    <property type="match status" value="1"/>
</dbReference>
<dbReference type="InterPro" id="IPR036775">
    <property type="entry name" value="DNA_pol_Y-fam_lit_finger_sf"/>
</dbReference>
<dbReference type="SUPFAM" id="SSF100879">
    <property type="entry name" value="Lesion bypass DNA polymerase (Y-family), little finger domain"/>
    <property type="match status" value="1"/>
</dbReference>
<keyword evidence="3" id="KW-0741">SOS mutagenesis</keyword>
<dbReference type="InterPro" id="IPR043502">
    <property type="entry name" value="DNA/RNA_pol_sf"/>
</dbReference>
<dbReference type="InterPro" id="IPR017961">
    <property type="entry name" value="DNA_pol_Y-fam_little_finger"/>
</dbReference>
<gene>
    <name evidence="7" type="primary">umuC</name>
    <name evidence="7" type="ORF">SIN8267_02204</name>
</gene>
<evidence type="ECO:0000256" key="5">
    <source>
        <dbReference type="ARBA" id="ARBA00023236"/>
    </source>
</evidence>
<evidence type="ECO:0000259" key="6">
    <source>
        <dbReference type="PROSITE" id="PS50173"/>
    </source>
</evidence>
<comment type="caution">
    <text evidence="7">The sequence shown here is derived from an EMBL/GenBank/DDBJ whole genome shotgun (WGS) entry which is preliminary data.</text>
</comment>
<dbReference type="InterPro" id="IPR025188">
    <property type="entry name" value="DUF4113"/>
</dbReference>
<evidence type="ECO:0000313" key="8">
    <source>
        <dbReference type="Proteomes" id="UP000838100"/>
    </source>
</evidence>
<evidence type="ECO:0000256" key="3">
    <source>
        <dbReference type="ARBA" id="ARBA00023199"/>
    </source>
</evidence>
<evidence type="ECO:0000256" key="4">
    <source>
        <dbReference type="ARBA" id="ARBA00023204"/>
    </source>
</evidence>
<dbReference type="CDD" id="cd01700">
    <property type="entry name" value="PolY_Pol_V_umuC"/>
    <property type="match status" value="1"/>
</dbReference>
<dbReference type="Gene3D" id="1.10.150.20">
    <property type="entry name" value="5' to 3' exonuclease, C-terminal subdomain"/>
    <property type="match status" value="1"/>
</dbReference>
<comment type="similarity">
    <text evidence="1">Belongs to the DNA polymerase type-Y family.</text>
</comment>
<evidence type="ECO:0000256" key="1">
    <source>
        <dbReference type="ARBA" id="ARBA00010945"/>
    </source>
</evidence>
<dbReference type="EMBL" id="CAKLPX010000002">
    <property type="protein sequence ID" value="CAH0992089.1"/>
    <property type="molecule type" value="Genomic_DNA"/>
</dbReference>
<name>A0ABM9AGD6_9GAMM</name>
<keyword evidence="8" id="KW-1185">Reference proteome</keyword>
<sequence length="424" mass="47009">MAASNCIALIDCNNFYASCERLFRPDLRHRPVVVLSNNDGCVVARSAEAKQLGIKMGVPVFKIQRLIKQYNIAVFSSNYALYADLSARVMHHLEALTPALEVYSIDEAFADLSGIAPGQRLNLGTQLKDTVGHGTGITVCVGIAPTKTLAKLANHAAKQYPATGGVVDLSAVSRQQKLLALLPVSEVWGVGRRLSQQLHNIGIGSALALAQSDPAMIRQQFSVVLERTVRELNGEACFGLEQTPARKKQIICSRSFGQRVTTLTEMQQAVAGYACRGGEKLREEKQYAKQLNVFIRTSPFANHQPQYTPSLSASFATPTHDSREIMALARQLLQRIWRPGFAYAKAGIMLSDFYHPGVFQPDLFSPHRQRKNATDLMNTIDRVNRSGKTQIFFASQGIDKPWSIKRQYLSPAYTTRWADIPRVY</sequence>
<accession>A0ABM9AGD6</accession>
<dbReference type="Gene3D" id="3.40.1170.60">
    <property type="match status" value="1"/>
</dbReference>
<dbReference type="InterPro" id="IPR024728">
    <property type="entry name" value="PolY_HhH_motif"/>
</dbReference>
<evidence type="ECO:0000313" key="7">
    <source>
        <dbReference type="EMBL" id="CAH0992089.1"/>
    </source>
</evidence>
<keyword evidence="4" id="KW-0234">DNA repair</keyword>
<dbReference type="Pfam" id="PF11799">
    <property type="entry name" value="IMS_C"/>
    <property type="match status" value="1"/>
</dbReference>